<dbReference type="InterPro" id="IPR013978">
    <property type="entry name" value="MEKHLA"/>
</dbReference>
<dbReference type="GO" id="GO:0003700">
    <property type="term" value="F:DNA-binding transcription factor activity"/>
    <property type="evidence" value="ECO:0007669"/>
    <property type="project" value="InterPro"/>
</dbReference>
<evidence type="ECO:0000256" key="1">
    <source>
        <dbReference type="ARBA" id="ARBA00023242"/>
    </source>
</evidence>
<proteinExistence type="predicted"/>
<organism evidence="3">
    <name type="scientific">Cucumis melo</name>
    <name type="common">Muskmelon</name>
    <dbReference type="NCBI Taxonomy" id="3656"/>
    <lineage>
        <taxon>Eukaryota</taxon>
        <taxon>Viridiplantae</taxon>
        <taxon>Streptophyta</taxon>
        <taxon>Embryophyta</taxon>
        <taxon>Tracheophyta</taxon>
        <taxon>Spermatophyta</taxon>
        <taxon>Magnoliopsida</taxon>
        <taxon>eudicotyledons</taxon>
        <taxon>Gunneridae</taxon>
        <taxon>Pentapetalae</taxon>
        <taxon>rosids</taxon>
        <taxon>fabids</taxon>
        <taxon>Cucurbitales</taxon>
        <taxon>Cucurbitaceae</taxon>
        <taxon>Benincaseae</taxon>
        <taxon>Cucumis</taxon>
    </lineage>
</organism>
<dbReference type="InterPro" id="IPR044830">
    <property type="entry name" value="HD-Zip_III"/>
</dbReference>
<evidence type="ECO:0000259" key="2">
    <source>
        <dbReference type="Pfam" id="PF08670"/>
    </source>
</evidence>
<evidence type="ECO:0000313" key="3">
    <source>
        <dbReference type="EnsemblPlants" id="MELO3C031501.2.1"/>
    </source>
</evidence>
<dbReference type="PANTHER" id="PTHR45950:SF10">
    <property type="entry name" value="HOMEOBOX-LEUCINE ZIPPER PROTEIN REVOLUTA"/>
    <property type="match status" value="1"/>
</dbReference>
<dbReference type="PANTHER" id="PTHR45950">
    <property type="entry name" value="HOMEOBOX-LEUCINE ZIPPER PROTEIN ATHB-14"/>
    <property type="match status" value="1"/>
</dbReference>
<accession>A0A9I9EBH8</accession>
<reference evidence="3" key="1">
    <citation type="submission" date="2023-03" db="UniProtKB">
        <authorList>
            <consortium name="EnsemblPlants"/>
        </authorList>
    </citation>
    <scope>IDENTIFICATION</scope>
</reference>
<keyword evidence="1" id="KW-0539">Nucleus</keyword>
<dbReference type="Pfam" id="PF08670">
    <property type="entry name" value="MEKHLA"/>
    <property type="match status" value="1"/>
</dbReference>
<protein>
    <recommendedName>
        <fullName evidence="2">MEKHLA domain-containing protein</fullName>
    </recommendedName>
</protein>
<sequence>MVTQRRNIYGIIMMQFCVVPSRNSIEGFAYIPAGICMSRMRRHASFEQVVAWKVLAEDESTVHYLAFSFVNWSYL</sequence>
<dbReference type="Gramene" id="MELO3C031501.2.1">
    <property type="protein sequence ID" value="MELO3C031501.2.1"/>
    <property type="gene ID" value="MELO3C031501.2"/>
</dbReference>
<dbReference type="EnsemblPlants" id="MELO3C031501.2.1">
    <property type="protein sequence ID" value="MELO3C031501.2.1"/>
    <property type="gene ID" value="MELO3C031501.2"/>
</dbReference>
<feature type="domain" description="MEKHLA" evidence="2">
    <location>
        <begin position="26"/>
        <end position="73"/>
    </location>
</feature>
<dbReference type="AlphaFoldDB" id="A0A9I9EBH8"/>
<name>A0A9I9EBH8_CUCME</name>